<dbReference type="PANTHER" id="PTHR33306">
    <property type="entry name" value="EXPRESSED PROTEIN-RELATED-RELATED"/>
    <property type="match status" value="1"/>
</dbReference>
<evidence type="ECO:0000313" key="2">
    <source>
        <dbReference type="EMBL" id="KAH7518475.1"/>
    </source>
</evidence>
<comment type="caution">
    <text evidence="2">The sequence shown here is derived from an EMBL/GenBank/DDBJ whole genome shotgun (WGS) entry which is preliminary data.</text>
</comment>
<feature type="transmembrane region" description="Helical" evidence="1">
    <location>
        <begin position="46"/>
        <end position="67"/>
    </location>
</feature>
<evidence type="ECO:0000313" key="3">
    <source>
        <dbReference type="Proteomes" id="UP000813462"/>
    </source>
</evidence>
<dbReference type="PANTHER" id="PTHR33306:SF7">
    <property type="entry name" value="EXPRESSED PROTEIN"/>
    <property type="match status" value="1"/>
</dbReference>
<keyword evidence="1" id="KW-1133">Transmembrane helix</keyword>
<keyword evidence="1" id="KW-0812">Transmembrane</keyword>
<keyword evidence="1" id="KW-0472">Membrane</keyword>
<evidence type="ECO:0000256" key="1">
    <source>
        <dbReference type="SAM" id="Phobius"/>
    </source>
</evidence>
<feature type="transmembrane region" description="Helical" evidence="1">
    <location>
        <begin position="308"/>
        <end position="327"/>
    </location>
</feature>
<dbReference type="AlphaFoldDB" id="A0A978UUC5"/>
<accession>A0A978UUC5</accession>
<dbReference type="EMBL" id="JAEACU010000009">
    <property type="protein sequence ID" value="KAH7518475.1"/>
    <property type="molecule type" value="Genomic_DNA"/>
</dbReference>
<gene>
    <name evidence="2" type="ORF">FEM48_Zijuj09G0175400</name>
</gene>
<reference evidence="2" key="1">
    <citation type="journal article" date="2021" name="Front. Plant Sci.">
        <title>Chromosome-Scale Genome Assembly for Chinese Sour Jujube and Insights Into Its Genome Evolution and Domestication Signature.</title>
        <authorList>
            <person name="Shen L.-Y."/>
            <person name="Luo H."/>
            <person name="Wang X.-L."/>
            <person name="Wang X.-M."/>
            <person name="Qiu X.-J."/>
            <person name="Liu H."/>
            <person name="Zhou S.-S."/>
            <person name="Jia K.-H."/>
            <person name="Nie S."/>
            <person name="Bao Y.-T."/>
            <person name="Zhang R.-G."/>
            <person name="Yun Q.-Z."/>
            <person name="Chai Y.-H."/>
            <person name="Lu J.-Y."/>
            <person name="Li Y."/>
            <person name="Zhao S.-W."/>
            <person name="Mao J.-F."/>
            <person name="Jia S.-G."/>
            <person name="Mao Y.-M."/>
        </authorList>
    </citation>
    <scope>NUCLEOTIDE SEQUENCE</scope>
    <source>
        <strain evidence="2">AT0</strain>
        <tissue evidence="2">Leaf</tissue>
    </source>
</reference>
<sequence length="337" mass="37343">MGHRPCKGNGGPPLIPVLVIFAVVGVLMIIRGFFSALPKIEFEPTVLRINWGFIVVPVVLIVIVYWISCKGPPCGRGRCCGKKPCRRNFNVRGSQGQRLVPKPKPKPNRGIIPENSSCVIDDHTMVPFIFASAEQLCIGFPPWDHGHVSLLRLISDVAAIPRSPAGVAAFDYVVTLILVMVDNCPLNSKALSIMDKLHQASPPSPPRLEPNVYWPGCGVLTTELSRESLSRISLSRISSTPHISISWYMSLESTVETAGQEISWVLFVVPILLLLIARWVSTMEYPGDLFGMSPWDRRRRTHHIPSEGSSPWGVAAVIVLLLVLLQYQSIFRDSWLI</sequence>
<organism evidence="2 3">
    <name type="scientific">Ziziphus jujuba var. spinosa</name>
    <dbReference type="NCBI Taxonomy" id="714518"/>
    <lineage>
        <taxon>Eukaryota</taxon>
        <taxon>Viridiplantae</taxon>
        <taxon>Streptophyta</taxon>
        <taxon>Embryophyta</taxon>
        <taxon>Tracheophyta</taxon>
        <taxon>Spermatophyta</taxon>
        <taxon>Magnoliopsida</taxon>
        <taxon>eudicotyledons</taxon>
        <taxon>Gunneridae</taxon>
        <taxon>Pentapetalae</taxon>
        <taxon>rosids</taxon>
        <taxon>fabids</taxon>
        <taxon>Rosales</taxon>
        <taxon>Rhamnaceae</taxon>
        <taxon>Paliureae</taxon>
        <taxon>Ziziphus</taxon>
    </lineage>
</organism>
<feature type="transmembrane region" description="Helical" evidence="1">
    <location>
        <begin position="262"/>
        <end position="280"/>
    </location>
</feature>
<name>A0A978UUC5_ZIZJJ</name>
<dbReference type="Proteomes" id="UP000813462">
    <property type="component" value="Unassembled WGS sequence"/>
</dbReference>
<feature type="transmembrane region" description="Helical" evidence="1">
    <location>
        <begin position="14"/>
        <end position="34"/>
    </location>
</feature>
<proteinExistence type="predicted"/>
<protein>
    <submittedName>
        <fullName evidence="2">Uncharacterized protein</fullName>
    </submittedName>
</protein>